<dbReference type="AlphaFoldDB" id="A0A2T0GYS0"/>
<dbReference type="Gene3D" id="3.40.50.12580">
    <property type="match status" value="1"/>
</dbReference>
<evidence type="ECO:0000313" key="2">
    <source>
        <dbReference type="Proteomes" id="UP000239352"/>
    </source>
</evidence>
<dbReference type="EMBL" id="PVSR01000005">
    <property type="protein sequence ID" value="PRW64262.1"/>
    <property type="molecule type" value="Genomic_DNA"/>
</dbReference>
<dbReference type="RefSeq" id="WP_106113017.1">
    <property type="nucleotide sequence ID" value="NZ_PVSR01000005.1"/>
</dbReference>
<keyword evidence="2" id="KW-1185">Reference proteome</keyword>
<protein>
    <recommendedName>
        <fullName evidence="3">Translation initiation factor 2</fullName>
    </recommendedName>
</protein>
<evidence type="ECO:0008006" key="3">
    <source>
        <dbReference type="Google" id="ProtNLM"/>
    </source>
</evidence>
<dbReference type="InterPro" id="IPR043148">
    <property type="entry name" value="TagF_C"/>
</dbReference>
<accession>A0A2T0GYS0</accession>
<dbReference type="InParanoid" id="A0A2T0GYS0"/>
<comment type="caution">
    <text evidence="1">The sequence shown here is derived from an EMBL/GenBank/DDBJ whole genome shotgun (WGS) entry which is preliminary data.</text>
</comment>
<proteinExistence type="predicted"/>
<evidence type="ECO:0000313" key="1">
    <source>
        <dbReference type="EMBL" id="PRW64262.1"/>
    </source>
</evidence>
<dbReference type="SUPFAM" id="SSF53756">
    <property type="entry name" value="UDP-Glycosyltransferase/glycogen phosphorylase"/>
    <property type="match status" value="1"/>
</dbReference>
<sequence length="375" mass="40958">MRRRALGVVRTLTALDRLTDVLTVLADDVRVETRFTRAGGSEFATDLSGHFRRAGMRVVPWSEATGPGFDVAISPSGNGALHELRAPVLTLSHGAGHHKHLPSGEGFTPEVAGLATSQLVHEGRVVPSAVCLSHPDQFGLLARECPRAADRARVVGDPCFDRLRASVPARDAYRRLLGSGRRELVLLASTWGPNALFARRPTLAEDMVEALPERDYQVALVLHPNVWDRHSPWQIREWTERARRKGLVLVPPEHGWKATLVAADVVVSDHGSLGFYAAALGTRLLLAGFGHEEVVPGTPREELGRRAAYLCRGVALEEQVRRAAPVDDHTGLVKSAFAHPGEAAAALRRVLYELLDLDEPSWRAVARPVDPFVPE</sequence>
<dbReference type="Proteomes" id="UP000239352">
    <property type="component" value="Unassembled WGS sequence"/>
</dbReference>
<name>A0A2T0GYS0_ACTMO</name>
<organism evidence="1 2">
    <name type="scientific">Actinopolyspora mortivallis</name>
    <dbReference type="NCBI Taxonomy" id="33906"/>
    <lineage>
        <taxon>Bacteria</taxon>
        <taxon>Bacillati</taxon>
        <taxon>Actinomycetota</taxon>
        <taxon>Actinomycetes</taxon>
        <taxon>Actinopolysporales</taxon>
        <taxon>Actinopolysporaceae</taxon>
        <taxon>Actinopolyspora</taxon>
    </lineage>
</organism>
<gene>
    <name evidence="1" type="ORF">CEP50_06435</name>
</gene>
<dbReference type="STRING" id="1050202.GCA_000384035_02972"/>
<reference evidence="1 2" key="1">
    <citation type="submission" date="2018-03" db="EMBL/GenBank/DDBJ databases">
        <title>Actinopolyspora mortivallis from Sahara, screening for active biomolecules.</title>
        <authorList>
            <person name="Selama O."/>
            <person name="Wellington E.M.H."/>
            <person name="Hacene H."/>
        </authorList>
    </citation>
    <scope>NUCLEOTIDE SEQUENCE [LARGE SCALE GENOMIC DNA]</scope>
    <source>
        <strain evidence="1 2">M5A</strain>
    </source>
</reference>